<keyword evidence="3" id="KW-1185">Reference proteome</keyword>
<reference evidence="2 3" key="1">
    <citation type="journal article" date="2019" name="PLoS Biol.">
        <title>Sex chromosomes control vertical transmission of feminizing Wolbachia symbionts in an isopod.</title>
        <authorList>
            <person name="Becking T."/>
            <person name="Chebbi M.A."/>
            <person name="Giraud I."/>
            <person name="Moumen B."/>
            <person name="Laverre T."/>
            <person name="Caubet Y."/>
            <person name="Peccoud J."/>
            <person name="Gilbert C."/>
            <person name="Cordaux R."/>
        </authorList>
    </citation>
    <scope>NUCLEOTIDE SEQUENCE [LARGE SCALE GENOMIC DNA]</scope>
    <source>
        <strain evidence="2">ANa2</strain>
        <tissue evidence="2">Whole body excluding digestive tract and cuticle</tissue>
    </source>
</reference>
<evidence type="ECO:0000313" key="3">
    <source>
        <dbReference type="Proteomes" id="UP000326759"/>
    </source>
</evidence>
<comment type="caution">
    <text evidence="2">The sequence shown here is derived from an EMBL/GenBank/DDBJ whole genome shotgun (WGS) entry which is preliminary data.</text>
</comment>
<proteinExistence type="predicted"/>
<accession>A0A5N5T2F8</accession>
<dbReference type="Pfam" id="PF13837">
    <property type="entry name" value="Myb_DNA-bind_4"/>
    <property type="match status" value="1"/>
</dbReference>
<evidence type="ECO:0000259" key="1">
    <source>
        <dbReference type="Pfam" id="PF13837"/>
    </source>
</evidence>
<dbReference type="EMBL" id="SEYY01013188">
    <property type="protein sequence ID" value="KAB7500663.1"/>
    <property type="molecule type" value="Genomic_DNA"/>
</dbReference>
<dbReference type="AlphaFoldDB" id="A0A5N5T2F8"/>
<feature type="domain" description="Myb/SANT-like DNA-binding" evidence="1">
    <location>
        <begin position="190"/>
        <end position="274"/>
    </location>
</feature>
<sequence length="471" mass="55403">MLEQLELSNESTPSEVRRKWSSLVRKYFQIKAKMQQEAGFSEGFQNPGAEESNNQETWPFFEAMEKVMEKIIKTSPDGGLKSRRSPEYYWGIDITRKFIRLRMEKQPEISLKGHNAVYQDILEKLQIDGKVSVMLARKKWNYLVKRYQDEELAGGERTWVFMNEMRQVMKYFRSCNVTKLKTRASPEFLWPNDLTKAFIKLRVSRYEDFIEGGYQNTYTEIMEQLGLEHILTPNHLRKKWNYLVSKYRELSYSTGPDGTYPAPHAWPFFEDMQKAMKSIPHHLINSSKIIRVNYENIWSKEVLLKFIELKGKKSAKSPKKLCLVFTEIIEELGLENQITSHQARKKWNYMYNKYLDLSHPDVDEFVRKSWPYYSAMQEAVGNLPLSQTLNKKSIGDELEGEDDDSGMKQYQRKPRSYTCFLCGKIGRFLNDFFIFENNQNLLHTQKNVLDIIAHLVGKKVMNFSSTTCLCS</sequence>
<organism evidence="2 3">
    <name type="scientific">Armadillidium nasatum</name>
    <dbReference type="NCBI Taxonomy" id="96803"/>
    <lineage>
        <taxon>Eukaryota</taxon>
        <taxon>Metazoa</taxon>
        <taxon>Ecdysozoa</taxon>
        <taxon>Arthropoda</taxon>
        <taxon>Crustacea</taxon>
        <taxon>Multicrustacea</taxon>
        <taxon>Malacostraca</taxon>
        <taxon>Eumalacostraca</taxon>
        <taxon>Peracarida</taxon>
        <taxon>Isopoda</taxon>
        <taxon>Oniscidea</taxon>
        <taxon>Crinocheta</taxon>
        <taxon>Armadillidiidae</taxon>
        <taxon>Armadillidium</taxon>
    </lineage>
</organism>
<dbReference type="OrthoDB" id="8902093at2759"/>
<dbReference type="Proteomes" id="UP000326759">
    <property type="component" value="Unassembled WGS sequence"/>
</dbReference>
<dbReference type="InterPro" id="IPR044822">
    <property type="entry name" value="Myb_DNA-bind_4"/>
</dbReference>
<protein>
    <recommendedName>
        <fullName evidence="1">Myb/SANT-like DNA-binding domain-containing protein</fullName>
    </recommendedName>
</protein>
<evidence type="ECO:0000313" key="2">
    <source>
        <dbReference type="EMBL" id="KAB7500663.1"/>
    </source>
</evidence>
<gene>
    <name evidence="2" type="ORF">Anas_13495</name>
</gene>
<name>A0A5N5T2F8_9CRUS</name>